<evidence type="ECO:0000313" key="11">
    <source>
        <dbReference type="EMBL" id="TMQ65007.1"/>
    </source>
</evidence>
<dbReference type="NCBIfam" id="TIGR00023">
    <property type="entry name" value="glycerol-3-phosphate 1-O-acyltransferase PlsY"/>
    <property type="match status" value="1"/>
</dbReference>
<keyword evidence="8 10" id="KW-0594">Phospholipid biosynthesis</keyword>
<evidence type="ECO:0000256" key="7">
    <source>
        <dbReference type="ARBA" id="ARBA00023136"/>
    </source>
</evidence>
<proteinExistence type="inferred from homology"/>
<keyword evidence="4 10" id="KW-0812">Transmembrane</keyword>
<dbReference type="InterPro" id="IPR003811">
    <property type="entry name" value="G3P_acylTferase_PlsY"/>
</dbReference>
<keyword evidence="5 10" id="KW-1133">Transmembrane helix</keyword>
<keyword evidence="11" id="KW-0012">Acyltransferase</keyword>
<name>A0A538TN10_UNCEI</name>
<evidence type="ECO:0000256" key="6">
    <source>
        <dbReference type="ARBA" id="ARBA00023098"/>
    </source>
</evidence>
<comment type="pathway">
    <text evidence="10">Lipid metabolism; phospholipid metabolism.</text>
</comment>
<evidence type="ECO:0000256" key="9">
    <source>
        <dbReference type="ARBA" id="ARBA00023264"/>
    </source>
</evidence>
<dbReference type="GO" id="GO:0043772">
    <property type="term" value="F:acyl-phosphate glycerol-3-phosphate acyltransferase activity"/>
    <property type="evidence" value="ECO:0007669"/>
    <property type="project" value="UniProtKB-UniRule"/>
</dbReference>
<sequence>MPLLIASVLVGFLLGGIPSGLLIGRARGVDLRTAGSKNIGATNAFRVLGARWGALVFLLDALKGFAASMVPRLASGIAAGGLTSGTAAGGSPADLLAPTLAAGIAAILGHVFSPWLGFKGGRGVATSLGVFLGILPRPTLLAFGLWIILVAISRRVSVGSIGAAISYPFLVAWQTARDPQRGILITVSAVIALLIIVRHLPNIRRLLKGTEPPILGAASERRQ</sequence>
<dbReference type="GO" id="GO:0008654">
    <property type="term" value="P:phospholipid biosynthetic process"/>
    <property type="evidence" value="ECO:0007669"/>
    <property type="project" value="UniProtKB-UniRule"/>
</dbReference>
<reference evidence="11 12" key="1">
    <citation type="journal article" date="2019" name="Nat. Microbiol.">
        <title>Mediterranean grassland soil C-N compound turnover is dependent on rainfall and depth, and is mediated by genomically divergent microorganisms.</title>
        <authorList>
            <person name="Diamond S."/>
            <person name="Andeer P.F."/>
            <person name="Li Z."/>
            <person name="Crits-Christoph A."/>
            <person name="Burstein D."/>
            <person name="Anantharaman K."/>
            <person name="Lane K.R."/>
            <person name="Thomas B.C."/>
            <person name="Pan C."/>
            <person name="Northen T.R."/>
            <person name="Banfield J.F."/>
        </authorList>
    </citation>
    <scope>NUCLEOTIDE SEQUENCE [LARGE SCALE GENOMIC DNA]</scope>
    <source>
        <strain evidence="11">WS_9</strain>
    </source>
</reference>
<feature type="transmembrane region" description="Helical" evidence="10">
    <location>
        <begin position="95"/>
        <end position="116"/>
    </location>
</feature>
<dbReference type="GO" id="GO:0005886">
    <property type="term" value="C:plasma membrane"/>
    <property type="evidence" value="ECO:0007669"/>
    <property type="project" value="UniProtKB-SubCell"/>
</dbReference>
<evidence type="ECO:0000313" key="12">
    <source>
        <dbReference type="Proteomes" id="UP000317691"/>
    </source>
</evidence>
<dbReference type="AlphaFoldDB" id="A0A538TN10"/>
<dbReference type="PANTHER" id="PTHR30309:SF0">
    <property type="entry name" value="GLYCEROL-3-PHOSPHATE ACYLTRANSFERASE-RELATED"/>
    <property type="match status" value="1"/>
</dbReference>
<comment type="caution">
    <text evidence="11">The sequence shown here is derived from an EMBL/GenBank/DDBJ whole genome shotgun (WGS) entry which is preliminary data.</text>
</comment>
<feature type="transmembrane region" description="Helical" evidence="10">
    <location>
        <begin position="182"/>
        <end position="200"/>
    </location>
</feature>
<comment type="subcellular location">
    <subcellularLocation>
        <location evidence="10">Cell membrane</location>
        <topology evidence="10">Multi-pass membrane protein</topology>
    </subcellularLocation>
</comment>
<comment type="similarity">
    <text evidence="10">Belongs to the PlsY family.</text>
</comment>
<evidence type="ECO:0000256" key="3">
    <source>
        <dbReference type="ARBA" id="ARBA00022679"/>
    </source>
</evidence>
<keyword evidence="6 10" id="KW-0443">Lipid metabolism</keyword>
<keyword evidence="1 10" id="KW-1003">Cell membrane</keyword>
<feature type="transmembrane region" description="Helical" evidence="10">
    <location>
        <begin position="128"/>
        <end position="149"/>
    </location>
</feature>
<protein>
    <recommendedName>
        <fullName evidence="10">Glycerol-3-phosphate acyltransferase</fullName>
    </recommendedName>
    <alternativeName>
        <fullName evidence="10">Acyl-PO4 G3P acyltransferase</fullName>
    </alternativeName>
    <alternativeName>
        <fullName evidence="10">Acyl-phosphate--glycerol-3-phosphate acyltransferase</fullName>
    </alternativeName>
    <alternativeName>
        <fullName evidence="10">G3P acyltransferase</fullName>
        <shortName evidence="10">GPAT</shortName>
        <ecNumber evidence="10">2.3.1.275</ecNumber>
    </alternativeName>
    <alternativeName>
        <fullName evidence="10">Lysophosphatidic acid synthase</fullName>
        <shortName evidence="10">LPA synthase</shortName>
    </alternativeName>
</protein>
<dbReference type="HAMAP" id="MF_01043">
    <property type="entry name" value="PlsY"/>
    <property type="match status" value="1"/>
</dbReference>
<dbReference type="EMBL" id="VBOZ01000015">
    <property type="protein sequence ID" value="TMQ65007.1"/>
    <property type="molecule type" value="Genomic_DNA"/>
</dbReference>
<evidence type="ECO:0000256" key="5">
    <source>
        <dbReference type="ARBA" id="ARBA00022989"/>
    </source>
</evidence>
<evidence type="ECO:0000256" key="4">
    <source>
        <dbReference type="ARBA" id="ARBA00022692"/>
    </source>
</evidence>
<gene>
    <name evidence="10 11" type="primary">plsY</name>
    <name evidence="11" type="ORF">E6K79_05785</name>
</gene>
<organism evidence="11 12">
    <name type="scientific">Eiseniibacteriota bacterium</name>
    <dbReference type="NCBI Taxonomy" id="2212470"/>
    <lineage>
        <taxon>Bacteria</taxon>
        <taxon>Candidatus Eiseniibacteriota</taxon>
    </lineage>
</organism>
<comment type="subunit">
    <text evidence="10">Probably interacts with PlsX.</text>
</comment>
<dbReference type="Proteomes" id="UP000317691">
    <property type="component" value="Unassembled WGS sequence"/>
</dbReference>
<evidence type="ECO:0000256" key="10">
    <source>
        <dbReference type="HAMAP-Rule" id="MF_01043"/>
    </source>
</evidence>
<evidence type="ECO:0000256" key="8">
    <source>
        <dbReference type="ARBA" id="ARBA00023209"/>
    </source>
</evidence>
<evidence type="ECO:0000256" key="1">
    <source>
        <dbReference type="ARBA" id="ARBA00022475"/>
    </source>
</evidence>
<keyword evidence="9 10" id="KW-1208">Phospholipid metabolism</keyword>
<keyword evidence="2 10" id="KW-0444">Lipid biosynthesis</keyword>
<comment type="catalytic activity">
    <reaction evidence="10">
        <text>an acyl phosphate + sn-glycerol 3-phosphate = a 1-acyl-sn-glycero-3-phosphate + phosphate</text>
        <dbReference type="Rhea" id="RHEA:34075"/>
        <dbReference type="ChEBI" id="CHEBI:43474"/>
        <dbReference type="ChEBI" id="CHEBI:57597"/>
        <dbReference type="ChEBI" id="CHEBI:57970"/>
        <dbReference type="ChEBI" id="CHEBI:59918"/>
        <dbReference type="EC" id="2.3.1.275"/>
    </reaction>
</comment>
<dbReference type="PANTHER" id="PTHR30309">
    <property type="entry name" value="INNER MEMBRANE PROTEIN YGIH"/>
    <property type="match status" value="1"/>
</dbReference>
<accession>A0A538TN10</accession>
<keyword evidence="7 10" id="KW-0472">Membrane</keyword>
<comment type="function">
    <text evidence="10">Catalyzes the transfer of an acyl group from acyl-phosphate (acyl-PO(4)) to glycerol-3-phosphate (G3P) to form lysophosphatidic acid (LPA). This enzyme utilizes acyl-phosphate as fatty acyl donor, but not acyl-CoA or acyl-ACP.</text>
</comment>
<dbReference type="SMART" id="SM01207">
    <property type="entry name" value="G3P_acyltransf"/>
    <property type="match status" value="1"/>
</dbReference>
<keyword evidence="3 10" id="KW-0808">Transferase</keyword>
<dbReference type="Pfam" id="PF02660">
    <property type="entry name" value="G3P_acyltransf"/>
    <property type="match status" value="1"/>
</dbReference>
<dbReference type="UniPathway" id="UPA00085"/>
<feature type="transmembrane region" description="Helical" evidence="10">
    <location>
        <begin position="156"/>
        <end position="176"/>
    </location>
</feature>
<dbReference type="EC" id="2.3.1.275" evidence="10"/>
<evidence type="ECO:0000256" key="2">
    <source>
        <dbReference type="ARBA" id="ARBA00022516"/>
    </source>
</evidence>